<evidence type="ECO:0000256" key="1">
    <source>
        <dbReference type="ARBA" id="ARBA00000085"/>
    </source>
</evidence>
<comment type="caution">
    <text evidence="11">The sequence shown here is derived from an EMBL/GenBank/DDBJ whole genome shotgun (WGS) entry which is preliminary data.</text>
</comment>
<dbReference type="PROSITE" id="PS50109">
    <property type="entry name" value="HIS_KIN"/>
    <property type="match status" value="1"/>
</dbReference>
<evidence type="ECO:0000259" key="10">
    <source>
        <dbReference type="PROSITE" id="PS50112"/>
    </source>
</evidence>
<evidence type="ECO:0000256" key="3">
    <source>
        <dbReference type="ARBA" id="ARBA00022553"/>
    </source>
</evidence>
<evidence type="ECO:0000256" key="8">
    <source>
        <dbReference type="ARBA" id="ARBA00023012"/>
    </source>
</evidence>
<keyword evidence="6" id="KW-0418">Kinase</keyword>
<dbReference type="PROSITE" id="PS50112">
    <property type="entry name" value="PAS"/>
    <property type="match status" value="1"/>
</dbReference>
<dbReference type="Gene3D" id="3.30.450.20">
    <property type="entry name" value="PAS domain"/>
    <property type="match status" value="1"/>
</dbReference>
<sequence>MQNLTKPLWDNGFSNLQSDSSPTAIVMTDSHGTIEALDHVAESWFGYEENELLGNSIDVIFPTSATSDDTAHSVCTLSQLGVADPKQCWLLQACRKDGSTFPTQVTVNSLVTTSGDSRLANVIDLSPRTPGIRDMAGEYSDQGGLHQERWIQRERLAAVMQMVSGLSHESRNALQRAQSCLDLLQLDLADQTDLVALTDQIRDALKDIHRNYEEVKSYAAPIMLKRTVVDLGKLCQSTFDELTASLGEHSPQLTVRCDATCESVKLDADRMGDVIRHVLENAIHASQPEGVIDFICNFSSIAGAPGIEIHVRDHGEGVTEEVEVRMFEPFFTTKLQGTGLGLAVCRRNIQAHHGIIEAANHPEGGVLVEISLPTDTVVDTTLP</sequence>
<dbReference type="EMBL" id="FXUG01000001">
    <property type="protein sequence ID" value="SMP42874.1"/>
    <property type="molecule type" value="Genomic_DNA"/>
</dbReference>
<dbReference type="PANTHER" id="PTHR43065:SF10">
    <property type="entry name" value="PEROXIDE STRESS-ACTIVATED HISTIDINE KINASE MAK3"/>
    <property type="match status" value="1"/>
</dbReference>
<dbReference type="InterPro" id="IPR035965">
    <property type="entry name" value="PAS-like_dom_sf"/>
</dbReference>
<evidence type="ECO:0000256" key="7">
    <source>
        <dbReference type="ARBA" id="ARBA00022840"/>
    </source>
</evidence>
<dbReference type="SUPFAM" id="SSF55785">
    <property type="entry name" value="PYP-like sensor domain (PAS domain)"/>
    <property type="match status" value="1"/>
</dbReference>
<comment type="catalytic activity">
    <reaction evidence="1">
        <text>ATP + protein L-histidine = ADP + protein N-phospho-L-histidine.</text>
        <dbReference type="EC" id="2.7.13.3"/>
    </reaction>
</comment>
<keyword evidence="5" id="KW-0547">Nucleotide-binding</keyword>
<protein>
    <recommendedName>
        <fullName evidence="2">histidine kinase</fullName>
        <ecNumber evidence="2">2.7.13.3</ecNumber>
    </recommendedName>
</protein>
<dbReference type="Pfam" id="PF13426">
    <property type="entry name" value="PAS_9"/>
    <property type="match status" value="1"/>
</dbReference>
<dbReference type="PANTHER" id="PTHR43065">
    <property type="entry name" value="SENSOR HISTIDINE KINASE"/>
    <property type="match status" value="1"/>
</dbReference>
<evidence type="ECO:0000256" key="5">
    <source>
        <dbReference type="ARBA" id="ARBA00022741"/>
    </source>
</evidence>
<dbReference type="Gene3D" id="1.10.287.130">
    <property type="match status" value="1"/>
</dbReference>
<gene>
    <name evidence="11" type="ORF">SAMN06265222_101852</name>
</gene>
<dbReference type="InterPro" id="IPR003594">
    <property type="entry name" value="HATPase_dom"/>
</dbReference>
<dbReference type="Pfam" id="PF02518">
    <property type="entry name" value="HATPase_c"/>
    <property type="match status" value="1"/>
</dbReference>
<keyword evidence="4" id="KW-0808">Transferase</keyword>
<feature type="domain" description="Histidine kinase" evidence="9">
    <location>
        <begin position="165"/>
        <end position="376"/>
    </location>
</feature>
<dbReference type="InterPro" id="IPR005467">
    <property type="entry name" value="His_kinase_dom"/>
</dbReference>
<dbReference type="NCBIfam" id="TIGR00229">
    <property type="entry name" value="sensory_box"/>
    <property type="match status" value="1"/>
</dbReference>
<dbReference type="EC" id="2.7.13.3" evidence="2"/>
<name>A0ABY1PV53_9BACT</name>
<proteinExistence type="predicted"/>
<feature type="domain" description="PAS" evidence="10">
    <location>
        <begin position="19"/>
        <end position="62"/>
    </location>
</feature>
<dbReference type="PRINTS" id="PR00344">
    <property type="entry name" value="BCTRLSENSOR"/>
</dbReference>
<keyword evidence="12" id="KW-1185">Reference proteome</keyword>
<accession>A0ABY1PV53</accession>
<evidence type="ECO:0000256" key="2">
    <source>
        <dbReference type="ARBA" id="ARBA00012438"/>
    </source>
</evidence>
<dbReference type="RefSeq" id="WP_283431027.1">
    <property type="nucleotide sequence ID" value="NZ_FXUG01000001.1"/>
</dbReference>
<dbReference type="Gene3D" id="3.30.565.10">
    <property type="entry name" value="Histidine kinase-like ATPase, C-terminal domain"/>
    <property type="match status" value="1"/>
</dbReference>
<evidence type="ECO:0000256" key="4">
    <source>
        <dbReference type="ARBA" id="ARBA00022679"/>
    </source>
</evidence>
<keyword evidence="8" id="KW-0902">Two-component regulatory system</keyword>
<organism evidence="11 12">
    <name type="scientific">Neorhodopirellula lusitana</name>
    <dbReference type="NCBI Taxonomy" id="445327"/>
    <lineage>
        <taxon>Bacteria</taxon>
        <taxon>Pseudomonadati</taxon>
        <taxon>Planctomycetota</taxon>
        <taxon>Planctomycetia</taxon>
        <taxon>Pirellulales</taxon>
        <taxon>Pirellulaceae</taxon>
        <taxon>Neorhodopirellula</taxon>
    </lineage>
</organism>
<evidence type="ECO:0000313" key="11">
    <source>
        <dbReference type="EMBL" id="SMP42874.1"/>
    </source>
</evidence>
<keyword evidence="3" id="KW-0597">Phosphoprotein</keyword>
<dbReference type="Proteomes" id="UP001158067">
    <property type="component" value="Unassembled WGS sequence"/>
</dbReference>
<dbReference type="InterPro" id="IPR036890">
    <property type="entry name" value="HATPase_C_sf"/>
</dbReference>
<keyword evidence="7" id="KW-0067">ATP-binding</keyword>
<dbReference type="CDD" id="cd00130">
    <property type="entry name" value="PAS"/>
    <property type="match status" value="1"/>
</dbReference>
<dbReference type="SUPFAM" id="SSF55874">
    <property type="entry name" value="ATPase domain of HSP90 chaperone/DNA topoisomerase II/histidine kinase"/>
    <property type="match status" value="1"/>
</dbReference>
<dbReference type="InterPro" id="IPR000014">
    <property type="entry name" value="PAS"/>
</dbReference>
<evidence type="ECO:0000313" key="12">
    <source>
        <dbReference type="Proteomes" id="UP001158067"/>
    </source>
</evidence>
<evidence type="ECO:0000259" key="9">
    <source>
        <dbReference type="PROSITE" id="PS50109"/>
    </source>
</evidence>
<dbReference type="InterPro" id="IPR004358">
    <property type="entry name" value="Sig_transdc_His_kin-like_C"/>
</dbReference>
<evidence type="ECO:0000256" key="6">
    <source>
        <dbReference type="ARBA" id="ARBA00022777"/>
    </source>
</evidence>
<reference evidence="11 12" key="1">
    <citation type="submission" date="2017-05" db="EMBL/GenBank/DDBJ databases">
        <authorList>
            <person name="Varghese N."/>
            <person name="Submissions S."/>
        </authorList>
    </citation>
    <scope>NUCLEOTIDE SEQUENCE [LARGE SCALE GENOMIC DNA]</scope>
    <source>
        <strain evidence="11 12">DSM 25457</strain>
    </source>
</reference>
<dbReference type="SMART" id="SM00387">
    <property type="entry name" value="HATPase_c"/>
    <property type="match status" value="1"/>
</dbReference>